<dbReference type="EMBL" id="FQYL01000009">
    <property type="protein sequence ID" value="SHJ02817.1"/>
    <property type="molecule type" value="Genomic_DNA"/>
</dbReference>
<dbReference type="Gene3D" id="3.40.50.300">
    <property type="entry name" value="P-loop containing nucleotide triphosphate hydrolases"/>
    <property type="match status" value="1"/>
</dbReference>
<comment type="caution">
    <text evidence="3">The sequence shown here is derived from an EMBL/GenBank/DDBJ whole genome shotgun (WGS) entry which is preliminary data.</text>
</comment>
<evidence type="ECO:0000256" key="2">
    <source>
        <dbReference type="SAM" id="MobiDB-lite"/>
    </source>
</evidence>
<evidence type="ECO:0000256" key="1">
    <source>
        <dbReference type="ARBA" id="ARBA00022962"/>
    </source>
</evidence>
<dbReference type="InterPro" id="IPR027417">
    <property type="entry name" value="P-loop_NTPase"/>
</dbReference>
<dbReference type="PANTHER" id="PTHR11550:SF0">
    <property type="entry name" value="CTP SYNTHASE-RELATED"/>
    <property type="match status" value="1"/>
</dbReference>
<protein>
    <submittedName>
        <fullName evidence="3">Glutamine amidotransferase class-I</fullName>
    </submittedName>
</protein>
<feature type="compositionally biased region" description="Basic and acidic residues" evidence="2">
    <location>
        <begin position="135"/>
        <end position="145"/>
    </location>
</feature>
<sequence length="191" mass="20371">MCDAAREAVVECADASSIYEVPPTLHRGGMDTFLVQRPGLTLRDADWTEWNGLRERVHNPSHRLEVALVGKHIDLHDAYPSVSEAIRHAGFTCDARVDIRWIASGTCETPEGAQRALAGVDAVVVPGGFGVRGEGAGDARSRGHADGGAVRVRHRGRRPGRHDAPRCLPGGPGRGIAGRSGLRSQAGHRKA</sequence>
<feature type="compositionally biased region" description="Basic residues" evidence="2">
    <location>
        <begin position="151"/>
        <end position="160"/>
    </location>
</feature>
<name>A0ABY1IDV7_9ACTO</name>
<dbReference type="PANTHER" id="PTHR11550">
    <property type="entry name" value="CTP SYNTHASE"/>
    <property type="match status" value="1"/>
</dbReference>
<dbReference type="Gene3D" id="3.40.50.880">
    <property type="match status" value="1"/>
</dbReference>
<evidence type="ECO:0000313" key="4">
    <source>
        <dbReference type="Proteomes" id="UP000184390"/>
    </source>
</evidence>
<dbReference type="InterPro" id="IPR029062">
    <property type="entry name" value="Class_I_gatase-like"/>
</dbReference>
<dbReference type="SUPFAM" id="SSF52317">
    <property type="entry name" value="Class I glutamine amidotransferase-like"/>
    <property type="match status" value="1"/>
</dbReference>
<reference evidence="3 4" key="1">
    <citation type="submission" date="2016-11" db="EMBL/GenBank/DDBJ databases">
        <authorList>
            <person name="Varghese N."/>
            <person name="Submissions S."/>
        </authorList>
    </citation>
    <scope>NUCLEOTIDE SEQUENCE [LARGE SCALE GENOMIC DNA]</scope>
    <source>
        <strain evidence="3 4">PA</strain>
    </source>
</reference>
<gene>
    <name evidence="3" type="ORF">SAMN05216246_10922</name>
</gene>
<organism evidence="3 4">
    <name type="scientific">Actinomyces denticolens</name>
    <dbReference type="NCBI Taxonomy" id="52767"/>
    <lineage>
        <taxon>Bacteria</taxon>
        <taxon>Bacillati</taxon>
        <taxon>Actinomycetota</taxon>
        <taxon>Actinomycetes</taxon>
        <taxon>Actinomycetales</taxon>
        <taxon>Actinomycetaceae</taxon>
        <taxon>Actinomyces</taxon>
    </lineage>
</organism>
<keyword evidence="1 3" id="KW-0315">Glutamine amidotransferase</keyword>
<evidence type="ECO:0000313" key="3">
    <source>
        <dbReference type="EMBL" id="SHJ02817.1"/>
    </source>
</evidence>
<keyword evidence="4" id="KW-1185">Reference proteome</keyword>
<accession>A0ABY1IDV7</accession>
<feature type="region of interest" description="Disordered" evidence="2">
    <location>
        <begin position="135"/>
        <end position="191"/>
    </location>
</feature>
<dbReference type="Proteomes" id="UP000184390">
    <property type="component" value="Unassembled WGS sequence"/>
</dbReference>
<proteinExistence type="predicted"/>
<dbReference type="InterPro" id="IPR004468">
    <property type="entry name" value="CTP_synthase"/>
</dbReference>